<organism evidence="2 3">
    <name type="scientific">Patagioenas fasciata monilis</name>
    <dbReference type="NCBI Taxonomy" id="372326"/>
    <lineage>
        <taxon>Eukaryota</taxon>
        <taxon>Metazoa</taxon>
        <taxon>Chordata</taxon>
        <taxon>Craniata</taxon>
        <taxon>Vertebrata</taxon>
        <taxon>Euteleostomi</taxon>
        <taxon>Archelosauria</taxon>
        <taxon>Archosauria</taxon>
        <taxon>Dinosauria</taxon>
        <taxon>Saurischia</taxon>
        <taxon>Theropoda</taxon>
        <taxon>Coelurosauria</taxon>
        <taxon>Aves</taxon>
        <taxon>Neognathae</taxon>
        <taxon>Neoaves</taxon>
        <taxon>Columbimorphae</taxon>
        <taxon>Columbiformes</taxon>
        <taxon>Columbidae</taxon>
        <taxon>Patagioenas</taxon>
    </lineage>
</organism>
<protein>
    <submittedName>
        <fullName evidence="2">Uncharacterized protein</fullName>
    </submittedName>
</protein>
<dbReference type="AlphaFoldDB" id="A0A1V4JYC4"/>
<dbReference type="Proteomes" id="UP000190648">
    <property type="component" value="Unassembled WGS sequence"/>
</dbReference>
<reference evidence="2 3" key="1">
    <citation type="submission" date="2016-02" db="EMBL/GenBank/DDBJ databases">
        <title>Band-tailed pigeon sequencing and assembly.</title>
        <authorList>
            <person name="Soares A.E."/>
            <person name="Novak B.J."/>
            <person name="Rice E.S."/>
            <person name="O'Connell B."/>
            <person name="Chang D."/>
            <person name="Weber S."/>
            <person name="Shapiro B."/>
        </authorList>
    </citation>
    <scope>NUCLEOTIDE SEQUENCE [LARGE SCALE GENOMIC DNA]</scope>
    <source>
        <strain evidence="2">BTP2013</strain>
        <tissue evidence="2">Blood</tissue>
    </source>
</reference>
<keyword evidence="3" id="KW-1185">Reference proteome</keyword>
<feature type="compositionally biased region" description="Polar residues" evidence="1">
    <location>
        <begin position="105"/>
        <end position="115"/>
    </location>
</feature>
<evidence type="ECO:0000313" key="2">
    <source>
        <dbReference type="EMBL" id="OPJ77105.1"/>
    </source>
</evidence>
<evidence type="ECO:0000256" key="1">
    <source>
        <dbReference type="SAM" id="MobiDB-lite"/>
    </source>
</evidence>
<gene>
    <name evidence="2" type="ORF">AV530_007514</name>
</gene>
<name>A0A1V4JYC4_PATFA</name>
<accession>A0A1V4JYC4</accession>
<proteinExistence type="predicted"/>
<feature type="region of interest" description="Disordered" evidence="1">
    <location>
        <begin position="91"/>
        <end position="115"/>
    </location>
</feature>
<dbReference type="EMBL" id="LSYS01005497">
    <property type="protein sequence ID" value="OPJ77105.1"/>
    <property type="molecule type" value="Genomic_DNA"/>
</dbReference>
<sequence length="115" mass="12804">MAAVKLSQEVHDLFIFQTLESCVTPDIEKFKGQYFHKTPEACEDNFGIWSEESVVRHGNGALPIGQGGGGPLQNRGYGPYRMEQERFSVKLQDRAQTATAGRFSSVHSSGSRQRQ</sequence>
<evidence type="ECO:0000313" key="3">
    <source>
        <dbReference type="Proteomes" id="UP000190648"/>
    </source>
</evidence>
<comment type="caution">
    <text evidence="2">The sequence shown here is derived from an EMBL/GenBank/DDBJ whole genome shotgun (WGS) entry which is preliminary data.</text>
</comment>